<reference evidence="3 5" key="1">
    <citation type="journal article" date="2014" name="Genome Announc.">
        <title>Draft Genome Sequence of Xylella fastidiosa Pear Leaf Scorch Strain in Taiwan.</title>
        <authorList>
            <person name="Su C.C."/>
            <person name="Deng W.L."/>
            <person name="Jan F.J."/>
            <person name="Chang C.J."/>
            <person name="Huang H."/>
            <person name="Chen J."/>
        </authorList>
    </citation>
    <scope>NUCLEOTIDE SEQUENCE [LARGE SCALE GENOMIC DNA]</scope>
    <source>
        <strain evidence="3 5">PLS229</strain>
    </source>
</reference>
<comment type="caution">
    <text evidence="3">The sequence shown here is derived from an EMBL/GenBank/DDBJ whole genome shotgun (WGS) entry which is preliminary data.</text>
</comment>
<dbReference type="STRING" id="1444770.AF72_01220"/>
<dbReference type="SMART" id="SM00849">
    <property type="entry name" value="Lactamase_B"/>
    <property type="match status" value="1"/>
</dbReference>
<dbReference type="PATRIC" id="fig|1444770.3.peg.291"/>
<proteinExistence type="predicted"/>
<dbReference type="InterPro" id="IPR036866">
    <property type="entry name" value="RibonucZ/Hydroxyglut_hydro"/>
</dbReference>
<dbReference type="GO" id="GO:0005737">
    <property type="term" value="C:cytoplasm"/>
    <property type="evidence" value="ECO:0007669"/>
    <property type="project" value="TreeGrafter"/>
</dbReference>
<evidence type="ECO:0000313" key="4">
    <source>
        <dbReference type="EMBL" id="MCD8473767.1"/>
    </source>
</evidence>
<dbReference type="GeneID" id="68900662"/>
<name>Z9JN02_9GAMM</name>
<dbReference type="Proteomes" id="UP000020406">
    <property type="component" value="Unassembled WGS sequence"/>
</dbReference>
<dbReference type="SUPFAM" id="SSF56281">
    <property type="entry name" value="Metallo-hydrolase/oxidoreductase"/>
    <property type="match status" value="1"/>
</dbReference>
<dbReference type="InterPro" id="IPR001279">
    <property type="entry name" value="Metallo-B-lactamas"/>
</dbReference>
<accession>Z9JN02</accession>
<evidence type="ECO:0000313" key="3">
    <source>
        <dbReference type="EMBL" id="EWS79122.1"/>
    </source>
</evidence>
<feature type="compositionally biased region" description="Polar residues" evidence="1">
    <location>
        <begin position="326"/>
        <end position="336"/>
    </location>
</feature>
<evidence type="ECO:0000256" key="1">
    <source>
        <dbReference type="SAM" id="MobiDB-lite"/>
    </source>
</evidence>
<evidence type="ECO:0000313" key="5">
    <source>
        <dbReference type="Proteomes" id="UP000020406"/>
    </source>
</evidence>
<dbReference type="Gene3D" id="3.60.15.10">
    <property type="entry name" value="Ribonuclease Z/Hydroxyacylglutathione hydrolase-like"/>
    <property type="match status" value="1"/>
</dbReference>
<evidence type="ECO:0000259" key="2">
    <source>
        <dbReference type="SMART" id="SM00849"/>
    </source>
</evidence>
<organism evidence="3 5">
    <name type="scientific">Xylella taiwanensis</name>
    <dbReference type="NCBI Taxonomy" id="1444770"/>
    <lineage>
        <taxon>Bacteria</taxon>
        <taxon>Pseudomonadati</taxon>
        <taxon>Pseudomonadota</taxon>
        <taxon>Gammaproteobacteria</taxon>
        <taxon>Lysobacterales</taxon>
        <taxon>Lysobacteraceae</taxon>
        <taxon>Xylella</taxon>
    </lineage>
</organism>
<feature type="domain" description="Metallo-beta-lactamase" evidence="2">
    <location>
        <begin position="72"/>
        <end position="275"/>
    </location>
</feature>
<feature type="region of interest" description="Disordered" evidence="1">
    <location>
        <begin position="326"/>
        <end position="352"/>
    </location>
</feature>
<reference evidence="4" key="2">
    <citation type="submission" date="2021-11" db="EMBL/GenBank/DDBJ databases">
        <title>Genome sequence of Xylella taiwanensis PLS432.</title>
        <authorList>
            <person name="Weng L.-W."/>
            <person name="Su C.-C."/>
            <person name="Tsai C.-W."/>
            <person name="Kuo C.-H."/>
        </authorList>
    </citation>
    <scope>NUCLEOTIDE SEQUENCE</scope>
    <source>
        <strain evidence="4">PLS432</strain>
    </source>
</reference>
<dbReference type="PANTHER" id="PTHR15032:SF4">
    <property type="entry name" value="N-ACYL-PHOSPHATIDYLETHANOLAMINE-HYDROLYZING PHOSPHOLIPASE D"/>
    <property type="match status" value="1"/>
</dbReference>
<dbReference type="AlphaFoldDB" id="Z9JN02"/>
<evidence type="ECO:0000313" key="6">
    <source>
        <dbReference type="Proteomes" id="UP001430701"/>
    </source>
</evidence>
<gene>
    <name evidence="3" type="ORF">AF72_01220</name>
    <name evidence="4" type="ORF">LPH55_09945</name>
</gene>
<keyword evidence="6" id="KW-1185">Reference proteome</keyword>
<dbReference type="EMBL" id="JDSQ01000002">
    <property type="protein sequence ID" value="EWS79122.1"/>
    <property type="molecule type" value="Genomic_DNA"/>
</dbReference>
<sequence length="352" mass="39384">MPRNRYYQGPLSDHFDGLRFFNPGQTNTDKPFSDLLRWRWDSRRLPPWRNAPRTHVSTPVAHSQHPIVTMIGHSSVLIQIAGLNLLVDPVWSERASPLSWLGPRRWNSPGITFSALPPIDYVLITHNHYDHLDLATLARLQMTHAPRVVTPLGNDAIIRKHVPDMRVHPLDWWHSMQLADDHAKISVVPAYHWSARGMRDKRMALWGGFYLHTSKGNLYIAGDTAYGDGSFFHAIAKRCGPPDLAILPIGAYAPRWFMHNQHIDAVEAVQIMCDVGARQALGVHWGTFRLTDEAVEEPPALLAQALQAQEIAATCFIAMTPGQRWTGTAEDSQASSPTPPAIPHAALMTSTL</sequence>
<protein>
    <submittedName>
        <fullName evidence="4">MBL fold metallo-hydrolase</fullName>
    </submittedName>
    <submittedName>
        <fullName evidence="3">Membrane protein</fullName>
    </submittedName>
</protein>
<dbReference type="PANTHER" id="PTHR15032">
    <property type="entry name" value="N-ACYL-PHOSPHATIDYLETHANOLAMINE-HYDROLYZING PHOSPHOLIPASE D"/>
    <property type="match status" value="1"/>
</dbReference>
<dbReference type="EMBL" id="JAJPPU010000002">
    <property type="protein sequence ID" value="MCD8473767.1"/>
    <property type="molecule type" value="Genomic_DNA"/>
</dbReference>
<dbReference type="Pfam" id="PF12706">
    <property type="entry name" value="Lactamase_B_2"/>
    <property type="match status" value="1"/>
</dbReference>
<dbReference type="KEGG" id="xtw:AB672_05115"/>
<dbReference type="Proteomes" id="UP001430701">
    <property type="component" value="Unassembled WGS sequence"/>
</dbReference>
<dbReference type="eggNOG" id="COG2220">
    <property type="taxonomic scope" value="Bacteria"/>
</dbReference>
<dbReference type="RefSeq" id="WP_051482238.1">
    <property type="nucleotide sequence ID" value="NZ_CP053627.1"/>
</dbReference>
<dbReference type="OrthoDB" id="9805728at2"/>